<evidence type="ECO:0000313" key="3">
    <source>
        <dbReference type="Proteomes" id="UP000611723"/>
    </source>
</evidence>
<dbReference type="AlphaFoldDB" id="A0A934WW62"/>
<keyword evidence="1" id="KW-1133">Transmembrane helix</keyword>
<feature type="transmembrane region" description="Helical" evidence="1">
    <location>
        <begin position="42"/>
        <end position="61"/>
    </location>
</feature>
<evidence type="ECO:0000256" key="1">
    <source>
        <dbReference type="SAM" id="Phobius"/>
    </source>
</evidence>
<sequence>MATFSILFILLGFWICYQKSERAELPSPTKWEEYLRKNKKMASVIGIASLTVGFVFSLIVYGVGSGIFVYTISMIIVASLVIVLAPLGYINRWNIVPTLLLCFLLEITL</sequence>
<reference evidence="2" key="1">
    <citation type="submission" date="2021-01" db="EMBL/GenBank/DDBJ databases">
        <title>Marivirga aurantiaca sp. nov., isolated from intertidal surface sediments.</title>
        <authorList>
            <person name="Zhang M."/>
        </authorList>
    </citation>
    <scope>NUCLEOTIDE SEQUENCE</scope>
    <source>
        <strain evidence="2">S37H4</strain>
    </source>
</reference>
<keyword evidence="1" id="KW-0812">Transmembrane</keyword>
<proteinExistence type="predicted"/>
<dbReference type="EMBL" id="JAEQBW010000001">
    <property type="protein sequence ID" value="MBK6264052.1"/>
    <property type="molecule type" value="Genomic_DNA"/>
</dbReference>
<comment type="caution">
    <text evidence="2">The sequence shown here is derived from an EMBL/GenBank/DDBJ whole genome shotgun (WGS) entry which is preliminary data.</text>
</comment>
<dbReference type="RefSeq" id="WP_201429730.1">
    <property type="nucleotide sequence ID" value="NZ_JAEQBW010000001.1"/>
</dbReference>
<keyword evidence="3" id="KW-1185">Reference proteome</keyword>
<evidence type="ECO:0000313" key="2">
    <source>
        <dbReference type="EMBL" id="MBK6264052.1"/>
    </source>
</evidence>
<organism evidence="2 3">
    <name type="scientific">Marivirga aurantiaca</name>
    <dbReference type="NCBI Taxonomy" id="2802615"/>
    <lineage>
        <taxon>Bacteria</taxon>
        <taxon>Pseudomonadati</taxon>
        <taxon>Bacteroidota</taxon>
        <taxon>Cytophagia</taxon>
        <taxon>Cytophagales</taxon>
        <taxon>Marivirgaceae</taxon>
        <taxon>Marivirga</taxon>
    </lineage>
</organism>
<dbReference type="Proteomes" id="UP000611723">
    <property type="component" value="Unassembled WGS sequence"/>
</dbReference>
<name>A0A934WW62_9BACT</name>
<gene>
    <name evidence="2" type="ORF">JKA74_03300</name>
</gene>
<feature type="transmembrane region" description="Helical" evidence="1">
    <location>
        <begin position="68"/>
        <end position="90"/>
    </location>
</feature>
<keyword evidence="1" id="KW-0472">Membrane</keyword>
<protein>
    <recommendedName>
        <fullName evidence="4">DUF3325 domain-containing protein</fullName>
    </recommendedName>
</protein>
<accession>A0A934WW62</accession>
<evidence type="ECO:0008006" key="4">
    <source>
        <dbReference type="Google" id="ProtNLM"/>
    </source>
</evidence>